<dbReference type="GO" id="GO:0003677">
    <property type="term" value="F:DNA binding"/>
    <property type="evidence" value="ECO:0007669"/>
    <property type="project" value="UniProtKB-UniRule"/>
</dbReference>
<feature type="domain" description="DNA polymerase III beta sliding clamp C-terminal" evidence="12">
    <location>
        <begin position="245"/>
        <end position="367"/>
    </location>
</feature>
<dbReference type="GO" id="GO:0006271">
    <property type="term" value="P:DNA strand elongation involved in DNA replication"/>
    <property type="evidence" value="ECO:0007669"/>
    <property type="project" value="TreeGrafter"/>
</dbReference>
<dbReference type="InterPro" id="IPR046938">
    <property type="entry name" value="DNA_clamp_sf"/>
</dbReference>
<dbReference type="CDD" id="cd00140">
    <property type="entry name" value="beta_clamp"/>
    <property type="match status" value="1"/>
</dbReference>
<evidence type="ECO:0000259" key="11">
    <source>
        <dbReference type="Pfam" id="PF02767"/>
    </source>
</evidence>
<protein>
    <recommendedName>
        <fullName evidence="9">Beta sliding clamp</fullName>
    </recommendedName>
</protein>
<comment type="function">
    <text evidence="9">Confers DNA tethering and processivity to DNA polymerases and other proteins. Acts as a clamp, forming a ring around DNA (a reaction catalyzed by the clamp-loading complex) which diffuses in an ATP-independent manner freely and bidirectionally along dsDNA. Initially characterized for its ability to contact the catalytic subunit of DNA polymerase III (Pol III), a complex, multichain enzyme responsible for most of the replicative synthesis in bacteria; Pol III exhibits 3'-5' exonuclease proofreading activity. The beta chain is required for initiation of replication as well as for processivity of DNA replication.</text>
</comment>
<dbReference type="InterPro" id="IPR022637">
    <property type="entry name" value="DNA_polIII_beta_cen"/>
</dbReference>
<evidence type="ECO:0000259" key="12">
    <source>
        <dbReference type="Pfam" id="PF02768"/>
    </source>
</evidence>
<evidence type="ECO:0000256" key="8">
    <source>
        <dbReference type="ARBA" id="ARBA00023125"/>
    </source>
</evidence>
<dbReference type="NCBIfam" id="TIGR00663">
    <property type="entry name" value="dnan"/>
    <property type="match status" value="1"/>
</dbReference>
<keyword evidence="3 9" id="KW-0963">Cytoplasm</keyword>
<keyword evidence="6 9" id="KW-0235">DNA replication</keyword>
<dbReference type="AlphaFoldDB" id="A0A0G0L0Z7"/>
<dbReference type="PIRSF" id="PIRSF000804">
    <property type="entry name" value="DNA_pol_III_b"/>
    <property type="match status" value="1"/>
</dbReference>
<feature type="domain" description="DNA polymerase III beta sliding clamp central" evidence="11">
    <location>
        <begin position="128"/>
        <end position="242"/>
    </location>
</feature>
<keyword evidence="5 9" id="KW-0548">Nucleotidyltransferase</keyword>
<keyword evidence="4 9" id="KW-0808">Transferase</keyword>
<dbReference type="GO" id="GO:0003887">
    <property type="term" value="F:DNA-directed DNA polymerase activity"/>
    <property type="evidence" value="ECO:0007669"/>
    <property type="project" value="UniProtKB-UniRule"/>
</dbReference>
<dbReference type="PANTHER" id="PTHR30478">
    <property type="entry name" value="DNA POLYMERASE III SUBUNIT BETA"/>
    <property type="match status" value="1"/>
</dbReference>
<dbReference type="EMBL" id="LBVL01000005">
    <property type="protein sequence ID" value="KKQ85593.1"/>
    <property type="molecule type" value="Genomic_DNA"/>
</dbReference>
<dbReference type="STRING" id="1618570.UT08_C0005G0044"/>
<dbReference type="Pfam" id="PF02768">
    <property type="entry name" value="DNA_pol3_beta_3"/>
    <property type="match status" value="1"/>
</dbReference>
<keyword evidence="8" id="KW-0238">DNA-binding</keyword>
<dbReference type="InterPro" id="IPR022634">
    <property type="entry name" value="DNA_polIII_beta_N"/>
</dbReference>
<sequence length="370" mass="40993">MKLQVLQEELSKALNTCSRFASSRIQLPVLANILFKAQKNKLLAYATNLETSISISLGAKVEEPGEITIPSKLITELISHLGPGQLSLETDKETLIIKSSGFNSTIPGMNSADFPHVPDEIGLDSIKLPPEKFTEGLSSVLFATSTDEIRPVLTGVLMIMRENNLVLVATDGFRLSQKKIKVDKLDEEKKVIIPKNVLSELSRLATSGEAINFSYKKSENQVVFAVQNYVLSSRVIEGEFPDFEKIIPRKTNIKVNTDREDLLRAVKLSSVFARDAANVIKVKITKGEIEVSAESHQSGMEKTKVEAKIEAEGSAELLIAFNYRFLEDFLGVVKSNDVQMEFSDPNAPALFLDPKDTEFLHIIMPVRLQS</sequence>
<evidence type="ECO:0000256" key="1">
    <source>
        <dbReference type="ARBA" id="ARBA00004496"/>
    </source>
</evidence>
<evidence type="ECO:0000256" key="7">
    <source>
        <dbReference type="ARBA" id="ARBA00022932"/>
    </source>
</evidence>
<comment type="subunit">
    <text evidence="9">Forms a ring-shaped head-to-tail homodimer around DNA.</text>
</comment>
<accession>A0A0G0L0Z7</accession>
<evidence type="ECO:0000313" key="13">
    <source>
        <dbReference type="EMBL" id="KKQ85593.1"/>
    </source>
</evidence>
<proteinExistence type="inferred from homology"/>
<dbReference type="Gene3D" id="3.70.10.10">
    <property type="match status" value="1"/>
</dbReference>
<evidence type="ECO:0000256" key="4">
    <source>
        <dbReference type="ARBA" id="ARBA00022679"/>
    </source>
</evidence>
<dbReference type="GO" id="GO:0005737">
    <property type="term" value="C:cytoplasm"/>
    <property type="evidence" value="ECO:0007669"/>
    <property type="project" value="UniProtKB-SubCell"/>
</dbReference>
<evidence type="ECO:0000256" key="5">
    <source>
        <dbReference type="ARBA" id="ARBA00022695"/>
    </source>
</evidence>
<dbReference type="PANTHER" id="PTHR30478:SF0">
    <property type="entry name" value="BETA SLIDING CLAMP"/>
    <property type="match status" value="1"/>
</dbReference>
<reference evidence="13 14" key="1">
    <citation type="journal article" date="2015" name="Nature">
        <title>rRNA introns, odd ribosomes, and small enigmatic genomes across a large radiation of phyla.</title>
        <authorList>
            <person name="Brown C.T."/>
            <person name="Hug L.A."/>
            <person name="Thomas B.C."/>
            <person name="Sharon I."/>
            <person name="Castelle C.J."/>
            <person name="Singh A."/>
            <person name="Wilkins M.J."/>
            <person name="Williams K.H."/>
            <person name="Banfield J.F."/>
        </authorList>
    </citation>
    <scope>NUCLEOTIDE SEQUENCE [LARGE SCALE GENOMIC DNA]</scope>
</reference>
<dbReference type="Proteomes" id="UP000034081">
    <property type="component" value="Unassembled WGS sequence"/>
</dbReference>
<dbReference type="GO" id="GO:0009360">
    <property type="term" value="C:DNA polymerase III complex"/>
    <property type="evidence" value="ECO:0007669"/>
    <property type="project" value="InterPro"/>
</dbReference>
<evidence type="ECO:0000256" key="9">
    <source>
        <dbReference type="PIRNR" id="PIRNR000804"/>
    </source>
</evidence>
<dbReference type="GO" id="GO:0008408">
    <property type="term" value="F:3'-5' exonuclease activity"/>
    <property type="evidence" value="ECO:0007669"/>
    <property type="project" value="InterPro"/>
</dbReference>
<evidence type="ECO:0000256" key="3">
    <source>
        <dbReference type="ARBA" id="ARBA00022490"/>
    </source>
</evidence>
<evidence type="ECO:0000256" key="6">
    <source>
        <dbReference type="ARBA" id="ARBA00022705"/>
    </source>
</evidence>
<comment type="caution">
    <text evidence="13">The sequence shown here is derived from an EMBL/GenBank/DDBJ whole genome shotgun (WGS) entry which is preliminary data.</text>
</comment>
<dbReference type="Pfam" id="PF02767">
    <property type="entry name" value="DNA_pol3_beta_2"/>
    <property type="match status" value="1"/>
</dbReference>
<evidence type="ECO:0000313" key="14">
    <source>
        <dbReference type="Proteomes" id="UP000034081"/>
    </source>
</evidence>
<keyword evidence="7 9" id="KW-0239">DNA-directed DNA polymerase</keyword>
<dbReference type="Pfam" id="PF00712">
    <property type="entry name" value="DNA_pol3_beta"/>
    <property type="match status" value="1"/>
</dbReference>
<name>A0A0G0L0Z7_9BACT</name>
<comment type="subcellular location">
    <subcellularLocation>
        <location evidence="1 9">Cytoplasm</location>
    </subcellularLocation>
</comment>
<dbReference type="InterPro" id="IPR001001">
    <property type="entry name" value="DNA_polIII_beta"/>
</dbReference>
<comment type="similarity">
    <text evidence="2 9">Belongs to the beta sliding clamp family.</text>
</comment>
<gene>
    <name evidence="13" type="ORF">UT08_C0005G0044</name>
</gene>
<dbReference type="SMART" id="SM00480">
    <property type="entry name" value="POL3Bc"/>
    <property type="match status" value="1"/>
</dbReference>
<dbReference type="SUPFAM" id="SSF55979">
    <property type="entry name" value="DNA clamp"/>
    <property type="match status" value="3"/>
</dbReference>
<feature type="domain" description="DNA polymerase III beta sliding clamp N-terminal" evidence="10">
    <location>
        <begin position="1"/>
        <end position="118"/>
    </location>
</feature>
<evidence type="ECO:0000256" key="2">
    <source>
        <dbReference type="ARBA" id="ARBA00010752"/>
    </source>
</evidence>
<organism evidence="13 14">
    <name type="scientific">Candidatus Woesebacteria bacterium GW2011_GWB1_38_8</name>
    <dbReference type="NCBI Taxonomy" id="1618570"/>
    <lineage>
        <taxon>Bacteria</taxon>
        <taxon>Candidatus Woeseibacteriota</taxon>
    </lineage>
</organism>
<evidence type="ECO:0000259" key="10">
    <source>
        <dbReference type="Pfam" id="PF00712"/>
    </source>
</evidence>
<dbReference type="InterPro" id="IPR022635">
    <property type="entry name" value="DNA_polIII_beta_C"/>
</dbReference>
<dbReference type="Gene3D" id="3.10.150.10">
    <property type="entry name" value="DNA Polymerase III, subunit A, domain 2"/>
    <property type="match status" value="1"/>
</dbReference>